<name>A0A2T5C4X1_9BACT</name>
<evidence type="ECO:0000256" key="4">
    <source>
        <dbReference type="RuleBase" id="RU003719"/>
    </source>
</evidence>
<dbReference type="PANTHER" id="PTHR43026:SF1">
    <property type="entry name" value="2-HYDROXYACID DEHYDROGENASE HOMOLOG 1-RELATED"/>
    <property type="match status" value="1"/>
</dbReference>
<feature type="domain" description="D-isomer specific 2-hydroxyacid dehydrogenase NAD-binding" evidence="6">
    <location>
        <begin position="108"/>
        <end position="294"/>
    </location>
</feature>
<dbReference type="PANTHER" id="PTHR43026">
    <property type="entry name" value="2-HYDROXYACID DEHYDROGENASE HOMOLOG 1-RELATED"/>
    <property type="match status" value="1"/>
</dbReference>
<dbReference type="SUPFAM" id="SSF52283">
    <property type="entry name" value="Formate/glycerate dehydrogenase catalytic domain-like"/>
    <property type="match status" value="1"/>
</dbReference>
<evidence type="ECO:0000256" key="1">
    <source>
        <dbReference type="ARBA" id="ARBA00005854"/>
    </source>
</evidence>
<dbReference type="EMBL" id="QAAD01000003">
    <property type="protein sequence ID" value="PTN09891.1"/>
    <property type="molecule type" value="Genomic_DNA"/>
</dbReference>
<dbReference type="CDD" id="cd12185">
    <property type="entry name" value="HGDH_LDH_like"/>
    <property type="match status" value="1"/>
</dbReference>
<dbReference type="Gene3D" id="3.40.50.720">
    <property type="entry name" value="NAD(P)-binding Rossmann-like Domain"/>
    <property type="match status" value="2"/>
</dbReference>
<evidence type="ECO:0000256" key="2">
    <source>
        <dbReference type="ARBA" id="ARBA00023002"/>
    </source>
</evidence>
<dbReference type="InterPro" id="IPR058205">
    <property type="entry name" value="D-LDH-like"/>
</dbReference>
<evidence type="ECO:0000259" key="5">
    <source>
        <dbReference type="Pfam" id="PF00389"/>
    </source>
</evidence>
<dbReference type="InterPro" id="IPR006139">
    <property type="entry name" value="D-isomer_2_OHA_DH_cat_dom"/>
</dbReference>
<protein>
    <submittedName>
        <fullName evidence="7">D-lactate dehydrogenase</fullName>
    </submittedName>
</protein>
<evidence type="ECO:0000259" key="6">
    <source>
        <dbReference type="Pfam" id="PF02826"/>
    </source>
</evidence>
<sequence length="327" mass="36592">MIVTFETRSDELSAIKELEKIHGLKISSYTSELSLSNIELTAGAKAVSVLGHSHIDKALLLELKRRGVQYLSTRTVGYNHIDLHAANELGIRVSHAYYDPHGVADYTVMLMLMCLRKYKQAMWRANVNDYSLHGLKGREMRTLTIGIVGTGNIGKQVIENLMGFGCRLIASSRSIDHALASKVEYMPLDKLYAQADIISFHLPLLESTARMVNKQSLAKMKDGVILINCSRGELMNISDVIDAIESHKIGALAMDVFENETGIYHQDRRTDIISNRDMAYIRQFPNVIMTQHIAFYTDEAVETMVESGVGSLIDFINTGKSQHEISR</sequence>
<comment type="caution">
    <text evidence="7">The sequence shown here is derived from an EMBL/GenBank/DDBJ whole genome shotgun (WGS) entry which is preliminary data.</text>
</comment>
<dbReference type="PROSITE" id="PS00671">
    <property type="entry name" value="D_2_HYDROXYACID_DH_3"/>
    <property type="match status" value="1"/>
</dbReference>
<comment type="similarity">
    <text evidence="1 4">Belongs to the D-isomer specific 2-hydroxyacid dehydrogenase family.</text>
</comment>
<proteinExistence type="inferred from homology"/>
<dbReference type="GO" id="GO:0008720">
    <property type="term" value="F:D-lactate dehydrogenase (NAD+) activity"/>
    <property type="evidence" value="ECO:0007669"/>
    <property type="project" value="TreeGrafter"/>
</dbReference>
<evidence type="ECO:0000256" key="3">
    <source>
        <dbReference type="ARBA" id="ARBA00023027"/>
    </source>
</evidence>
<evidence type="ECO:0000313" key="8">
    <source>
        <dbReference type="Proteomes" id="UP000243525"/>
    </source>
</evidence>
<accession>A0A2T5C4X1</accession>
<dbReference type="Pfam" id="PF00389">
    <property type="entry name" value="2-Hacid_dh"/>
    <property type="match status" value="1"/>
</dbReference>
<dbReference type="SUPFAM" id="SSF51735">
    <property type="entry name" value="NAD(P)-binding Rossmann-fold domains"/>
    <property type="match status" value="1"/>
</dbReference>
<dbReference type="AlphaFoldDB" id="A0A2T5C4X1"/>
<organism evidence="7 8">
    <name type="scientific">Mangrovibacterium marinum</name>
    <dbReference type="NCBI Taxonomy" id="1639118"/>
    <lineage>
        <taxon>Bacteria</taxon>
        <taxon>Pseudomonadati</taxon>
        <taxon>Bacteroidota</taxon>
        <taxon>Bacteroidia</taxon>
        <taxon>Marinilabiliales</taxon>
        <taxon>Prolixibacteraceae</taxon>
        <taxon>Mangrovibacterium</taxon>
    </lineage>
</organism>
<feature type="domain" description="D-isomer specific 2-hydroxyacid dehydrogenase catalytic" evidence="5">
    <location>
        <begin position="14"/>
        <end position="325"/>
    </location>
</feature>
<evidence type="ECO:0000313" key="7">
    <source>
        <dbReference type="EMBL" id="PTN09891.1"/>
    </source>
</evidence>
<dbReference type="GO" id="GO:0051287">
    <property type="term" value="F:NAD binding"/>
    <property type="evidence" value="ECO:0007669"/>
    <property type="project" value="InterPro"/>
</dbReference>
<dbReference type="InterPro" id="IPR036291">
    <property type="entry name" value="NAD(P)-bd_dom_sf"/>
</dbReference>
<dbReference type="OrthoDB" id="9777288at2"/>
<dbReference type="PROSITE" id="PS00670">
    <property type="entry name" value="D_2_HYDROXYACID_DH_2"/>
    <property type="match status" value="1"/>
</dbReference>
<dbReference type="RefSeq" id="WP_107821273.1">
    <property type="nucleotide sequence ID" value="NZ_OY782574.1"/>
</dbReference>
<dbReference type="Pfam" id="PF02826">
    <property type="entry name" value="2-Hacid_dh_C"/>
    <property type="match status" value="1"/>
</dbReference>
<gene>
    <name evidence="7" type="ORF">C8N47_103188</name>
</gene>
<dbReference type="InterPro" id="IPR006140">
    <property type="entry name" value="D-isomer_DH_NAD-bd"/>
</dbReference>
<reference evidence="7 8" key="1">
    <citation type="submission" date="2018-04" db="EMBL/GenBank/DDBJ databases">
        <title>Genomic Encyclopedia of Archaeal and Bacterial Type Strains, Phase II (KMG-II): from individual species to whole genera.</title>
        <authorList>
            <person name="Goeker M."/>
        </authorList>
    </citation>
    <scope>NUCLEOTIDE SEQUENCE [LARGE SCALE GENOMIC DNA]</scope>
    <source>
        <strain evidence="7 8">DSM 28823</strain>
    </source>
</reference>
<keyword evidence="2 4" id="KW-0560">Oxidoreductase</keyword>
<keyword evidence="8" id="KW-1185">Reference proteome</keyword>
<dbReference type="Proteomes" id="UP000243525">
    <property type="component" value="Unassembled WGS sequence"/>
</dbReference>
<keyword evidence="3" id="KW-0520">NAD</keyword>
<dbReference type="InterPro" id="IPR029753">
    <property type="entry name" value="D-isomer_DH_CS"/>
</dbReference>